<dbReference type="GO" id="GO:0022857">
    <property type="term" value="F:transmembrane transporter activity"/>
    <property type="evidence" value="ECO:0007669"/>
    <property type="project" value="InterPro"/>
</dbReference>
<feature type="transmembrane region" description="Helical" evidence="6">
    <location>
        <begin position="12"/>
        <end position="38"/>
    </location>
</feature>
<feature type="transmembrane region" description="Helical" evidence="6">
    <location>
        <begin position="287"/>
        <end position="305"/>
    </location>
</feature>
<evidence type="ECO:0000256" key="3">
    <source>
        <dbReference type="ARBA" id="ARBA00022692"/>
    </source>
</evidence>
<name>A0A9W5IRF1_NEISU</name>
<keyword evidence="5 6" id="KW-0472">Membrane</keyword>
<feature type="transmembrane region" description="Helical" evidence="6">
    <location>
        <begin position="317"/>
        <end position="339"/>
    </location>
</feature>
<sequence length="411" mass="44890">MSDNQTSPNSRDWLLLIGGSTYKFTLTGFYLVALVAILKNHGYSLNQLSWIHLIGSIEAAKVLFAALMERRPAGRFGRFRGWLLAATLGLSAVFGLMACTDITQNFALLLTCCVLLSAMSAVYGCAMLGLSCIVLPHRERGFGGVIQTMAARGGKMIGGALVLWLYQEYGQTAAAGFMLAFSLLMLLQLLYYREPESPTAQGSWTALATRLVSFWQQPETGWRWLVLLFAVAVPYAFMAATFVPKLADLGFNPKQTGGILAVGIPVACLIVTPLSGWFSRNYPRRKLVFLLYALQLPLLVSMTAIDTLARAHPWLPPAQIIALSLSYTLLLPVILALVMDKSDRATAALDSSLQFSVVLLGSYAAGFAALRLAKAIGYTDAYWVAVYLAVLVGLLLYLNRNLFNHSEHDSQ</sequence>
<feature type="transmembrane region" description="Helical" evidence="6">
    <location>
        <begin position="79"/>
        <end position="100"/>
    </location>
</feature>
<dbReference type="SUPFAM" id="SSF103473">
    <property type="entry name" value="MFS general substrate transporter"/>
    <property type="match status" value="1"/>
</dbReference>
<dbReference type="InterPro" id="IPR004752">
    <property type="entry name" value="AmpG_permease/AT-1"/>
</dbReference>
<proteinExistence type="predicted"/>
<keyword evidence="4 6" id="KW-1133">Transmembrane helix</keyword>
<evidence type="ECO:0000256" key="4">
    <source>
        <dbReference type="ARBA" id="ARBA00022989"/>
    </source>
</evidence>
<feature type="transmembrane region" description="Helical" evidence="6">
    <location>
        <begin position="142"/>
        <end position="166"/>
    </location>
</feature>
<feature type="transmembrane region" description="Helical" evidence="6">
    <location>
        <begin position="50"/>
        <end position="67"/>
    </location>
</feature>
<dbReference type="PANTHER" id="PTHR12778:SF10">
    <property type="entry name" value="MAJOR FACILITATOR SUPERFAMILY DOMAIN-CONTAINING PROTEIN 3"/>
    <property type="match status" value="1"/>
</dbReference>
<keyword evidence="3 6" id="KW-0812">Transmembrane</keyword>
<keyword evidence="2" id="KW-0813">Transport</keyword>
<feature type="transmembrane region" description="Helical" evidence="6">
    <location>
        <begin position="381"/>
        <end position="398"/>
    </location>
</feature>
<reference evidence="7 8" key="1">
    <citation type="submission" date="2010-01" db="EMBL/GenBank/DDBJ databases">
        <authorList>
            <person name="Weinstock G."/>
            <person name="Sodergren E."/>
            <person name="Clifton S."/>
            <person name="Fulton L."/>
            <person name="Fulton B."/>
            <person name="Courtney L."/>
            <person name="Fronick C."/>
            <person name="Harrison M."/>
            <person name="Strong C."/>
            <person name="Farmer C."/>
            <person name="Delahaunty K."/>
            <person name="Markovic C."/>
            <person name="Hall O."/>
            <person name="Minx P."/>
            <person name="Tomlinson C."/>
            <person name="Mitreva M."/>
            <person name="Nelson J."/>
            <person name="Hou S."/>
            <person name="Wollam A."/>
            <person name="Pepin K.H."/>
            <person name="Johnson M."/>
            <person name="Bhonagiri V."/>
            <person name="Nash W.E."/>
            <person name="Warren W."/>
            <person name="Chinwalla A."/>
            <person name="Mardis E.R."/>
            <person name="Wilson R.K."/>
        </authorList>
    </citation>
    <scope>NUCLEOTIDE SEQUENCE [LARGE SCALE GENOMIC DNA]</scope>
    <source>
        <strain evidence="7 8">NJ9703</strain>
    </source>
</reference>
<dbReference type="Proteomes" id="UP000004621">
    <property type="component" value="Unassembled WGS sequence"/>
</dbReference>
<comment type="subcellular location">
    <subcellularLocation>
        <location evidence="1">Membrane</location>
        <topology evidence="1">Multi-pass membrane protein</topology>
    </subcellularLocation>
</comment>
<gene>
    <name evidence="7" type="ORF">NEISUBOT_04064</name>
</gene>
<feature type="transmembrane region" description="Helical" evidence="6">
    <location>
        <begin position="255"/>
        <end position="275"/>
    </location>
</feature>
<comment type="caution">
    <text evidence="7">The sequence shown here is derived from an EMBL/GenBank/DDBJ whole genome shotgun (WGS) entry which is preliminary data.</text>
</comment>
<dbReference type="InterPro" id="IPR011701">
    <property type="entry name" value="MFS"/>
</dbReference>
<evidence type="ECO:0000256" key="1">
    <source>
        <dbReference type="ARBA" id="ARBA00004141"/>
    </source>
</evidence>
<evidence type="ECO:0000313" key="8">
    <source>
        <dbReference type="Proteomes" id="UP000004621"/>
    </source>
</evidence>
<evidence type="ECO:0000313" key="7">
    <source>
        <dbReference type="EMBL" id="EFC52321.1"/>
    </source>
</evidence>
<dbReference type="RefSeq" id="WP_004519723.1">
    <property type="nucleotide sequence ID" value="NZ_ACEO02000004.1"/>
</dbReference>
<dbReference type="Gene3D" id="1.20.1250.20">
    <property type="entry name" value="MFS general substrate transporter like domains"/>
    <property type="match status" value="1"/>
</dbReference>
<dbReference type="Pfam" id="PF07690">
    <property type="entry name" value="MFS_1"/>
    <property type="match status" value="1"/>
</dbReference>
<feature type="transmembrane region" description="Helical" evidence="6">
    <location>
        <begin position="224"/>
        <end position="243"/>
    </location>
</feature>
<evidence type="ECO:0000256" key="5">
    <source>
        <dbReference type="ARBA" id="ARBA00023136"/>
    </source>
</evidence>
<organism evidence="7 8">
    <name type="scientific">Neisseria subflava NJ9703</name>
    <dbReference type="NCBI Taxonomy" id="546268"/>
    <lineage>
        <taxon>Bacteria</taxon>
        <taxon>Pseudomonadati</taxon>
        <taxon>Pseudomonadota</taxon>
        <taxon>Betaproteobacteria</taxon>
        <taxon>Neisseriales</taxon>
        <taxon>Neisseriaceae</taxon>
        <taxon>Neisseria</taxon>
    </lineage>
</organism>
<feature type="transmembrane region" description="Helical" evidence="6">
    <location>
        <begin position="172"/>
        <end position="192"/>
    </location>
</feature>
<dbReference type="PANTHER" id="PTHR12778">
    <property type="entry name" value="SOLUTE CARRIER FAMILY 33 ACETYL-COA TRANSPORTER -RELATED"/>
    <property type="match status" value="1"/>
</dbReference>
<feature type="transmembrane region" description="Helical" evidence="6">
    <location>
        <begin position="106"/>
        <end position="130"/>
    </location>
</feature>
<accession>A0A9W5IRF1</accession>
<evidence type="ECO:0000256" key="6">
    <source>
        <dbReference type="SAM" id="Phobius"/>
    </source>
</evidence>
<protein>
    <submittedName>
        <fullName evidence="7">Transporter, major facilitator family protein</fullName>
    </submittedName>
</protein>
<dbReference type="GO" id="GO:0016020">
    <property type="term" value="C:membrane"/>
    <property type="evidence" value="ECO:0007669"/>
    <property type="project" value="UniProtKB-SubCell"/>
</dbReference>
<feature type="transmembrane region" description="Helical" evidence="6">
    <location>
        <begin position="351"/>
        <end position="369"/>
    </location>
</feature>
<dbReference type="EMBL" id="ACEO02000004">
    <property type="protein sequence ID" value="EFC52321.1"/>
    <property type="molecule type" value="Genomic_DNA"/>
</dbReference>
<evidence type="ECO:0000256" key="2">
    <source>
        <dbReference type="ARBA" id="ARBA00022448"/>
    </source>
</evidence>
<dbReference type="AlphaFoldDB" id="A0A9W5IRF1"/>
<dbReference type="InterPro" id="IPR036259">
    <property type="entry name" value="MFS_trans_sf"/>
</dbReference>